<comment type="caution">
    <text evidence="2">The sequence shown here is derived from an EMBL/GenBank/DDBJ whole genome shotgun (WGS) entry which is preliminary data.</text>
</comment>
<dbReference type="EMBL" id="JAOSLC020000003">
    <property type="protein sequence ID" value="MDD7914029.1"/>
    <property type="molecule type" value="Genomic_DNA"/>
</dbReference>
<evidence type="ECO:0000313" key="3">
    <source>
        <dbReference type="Proteomes" id="UP001151478"/>
    </source>
</evidence>
<dbReference type="Proteomes" id="UP001151478">
    <property type="component" value="Unassembled WGS sequence"/>
</dbReference>
<reference evidence="2" key="1">
    <citation type="submission" date="2023-02" db="EMBL/GenBank/DDBJ databases">
        <title>Polaribacter ponticola sp. nov., isolated from seawater.</title>
        <authorList>
            <person name="Baek J.H."/>
            <person name="Kim J.M."/>
            <person name="Choi D.G."/>
            <person name="Jeon C.O."/>
        </authorList>
    </citation>
    <scope>NUCLEOTIDE SEQUENCE</scope>
    <source>
        <strain evidence="2">MSW5</strain>
    </source>
</reference>
<gene>
    <name evidence="2" type="ORF">N5A56_006155</name>
</gene>
<evidence type="ECO:0000256" key="1">
    <source>
        <dbReference type="SAM" id="Phobius"/>
    </source>
</evidence>
<proteinExistence type="predicted"/>
<feature type="transmembrane region" description="Helical" evidence="1">
    <location>
        <begin position="20"/>
        <end position="38"/>
    </location>
</feature>
<keyword evidence="1" id="KW-1133">Transmembrane helix</keyword>
<keyword evidence="1" id="KW-0472">Membrane</keyword>
<sequence length="51" mass="6346">MWYEIFKFEIQYRLKRPDTYVFFLFLFLFSIVGVDFIFQGPELGVMKKIRQ</sequence>
<dbReference type="RefSeq" id="WP_265724701.1">
    <property type="nucleotide sequence ID" value="NZ_JAOSLC020000003.1"/>
</dbReference>
<keyword evidence="1" id="KW-0812">Transmembrane</keyword>
<name>A0ABT5S879_9FLAO</name>
<protein>
    <recommendedName>
        <fullName evidence="4">ABC transporter permease</fullName>
    </recommendedName>
</protein>
<keyword evidence="3" id="KW-1185">Reference proteome</keyword>
<evidence type="ECO:0008006" key="4">
    <source>
        <dbReference type="Google" id="ProtNLM"/>
    </source>
</evidence>
<organism evidence="2 3">
    <name type="scientific">Polaribacter ponticola</name>
    <dbReference type="NCBI Taxonomy" id="2978475"/>
    <lineage>
        <taxon>Bacteria</taxon>
        <taxon>Pseudomonadati</taxon>
        <taxon>Bacteroidota</taxon>
        <taxon>Flavobacteriia</taxon>
        <taxon>Flavobacteriales</taxon>
        <taxon>Flavobacteriaceae</taxon>
    </lineage>
</organism>
<evidence type="ECO:0000313" key="2">
    <source>
        <dbReference type="EMBL" id="MDD7914029.1"/>
    </source>
</evidence>
<accession>A0ABT5S879</accession>